<accession>A0A1L7NMK2</accession>
<evidence type="ECO:0000313" key="2">
    <source>
        <dbReference type="EMBL" id="BAW26700.1"/>
    </source>
</evidence>
<feature type="transmembrane region" description="Helical" evidence="1">
    <location>
        <begin position="21"/>
        <end position="39"/>
    </location>
</feature>
<protein>
    <submittedName>
        <fullName evidence="2">Flagellar biosynthesis protein A</fullName>
    </submittedName>
</protein>
<dbReference type="RefSeq" id="WP_096427042.1">
    <property type="nucleotide sequence ID" value="NZ_AP015030.1"/>
</dbReference>
<dbReference type="EMBL" id="AP015030">
    <property type="protein sequence ID" value="BAW26700.1"/>
    <property type="molecule type" value="Genomic_DNA"/>
</dbReference>
<geneLocation type="plasmid" evidence="3">
    <name>pkf715a dna</name>
</geneLocation>
<keyword evidence="2" id="KW-0969">Cilium</keyword>
<dbReference type="AlphaFoldDB" id="A0A1L7NMK2"/>
<keyword evidence="2" id="KW-0282">Flagellum</keyword>
<evidence type="ECO:0000256" key="1">
    <source>
        <dbReference type="SAM" id="Phobius"/>
    </source>
</evidence>
<evidence type="ECO:0000313" key="3">
    <source>
        <dbReference type="Proteomes" id="UP000218731"/>
    </source>
</evidence>
<keyword evidence="2" id="KW-0966">Cell projection</keyword>
<dbReference type="Proteomes" id="UP000218731">
    <property type="component" value="Plasmid pKF715A"/>
</dbReference>
<keyword evidence="1" id="KW-0812">Transmembrane</keyword>
<organism evidence="2 3">
    <name type="scientific">Pseudomonas putida</name>
    <name type="common">Arthrobacter siderocapsulatus</name>
    <dbReference type="NCBI Taxonomy" id="303"/>
    <lineage>
        <taxon>Bacteria</taxon>
        <taxon>Pseudomonadati</taxon>
        <taxon>Pseudomonadota</taxon>
        <taxon>Gammaproteobacteria</taxon>
        <taxon>Pseudomonadales</taxon>
        <taxon>Pseudomonadaceae</taxon>
        <taxon>Pseudomonas</taxon>
    </lineage>
</organism>
<keyword evidence="2" id="KW-0614">Plasmid</keyword>
<sequence>MSTSSDQDRDRKLIRIYSLALDKPFWDAVALILLIVGIINLLAGYSPALCSALIAAGLVMLFASYQFGRKATAFLDQEADLSAYPDQCPPENEVTLLTLGMDEHGHKLRLLVDGRQKWVRVGFKDVASMMRGQELMERLRQRDAQRANTPRNEP</sequence>
<proteinExistence type="predicted"/>
<keyword evidence="1" id="KW-1133">Transmembrane helix</keyword>
<gene>
    <name evidence="2" type="ORF">KF715C_pA1950</name>
</gene>
<reference evidence="2 3" key="1">
    <citation type="submission" date="2015-11" db="EMBL/GenBank/DDBJ databases">
        <title>Complete genome sequencing of a biphenyl-degrading bacterium, Pseudomonas putida KF715 (=NBRC110667).</title>
        <authorList>
            <person name="Suenaga H."/>
            <person name="Fujihara N."/>
            <person name="Watanabe T."/>
            <person name="Hirose J."/>
            <person name="Kimura N."/>
            <person name="Yamazoe A."/>
            <person name="Hosoyama A."/>
            <person name="Shimodaira J."/>
            <person name="Furukawa K."/>
        </authorList>
    </citation>
    <scope>NUCLEOTIDE SEQUENCE [LARGE SCALE GENOMIC DNA]</scope>
    <source>
        <strain evidence="2 3">KF715</strain>
        <plasmid evidence="3">Plasmid pkf715a dna</plasmid>
    </source>
</reference>
<name>A0A1L7NMK2_PSEPU</name>
<keyword evidence="1" id="KW-0472">Membrane</keyword>